<gene>
    <name evidence="1" type="ORF">ATI61_109416</name>
</gene>
<name>A0ABX9JW40_9BACT</name>
<evidence type="ECO:0000313" key="1">
    <source>
        <dbReference type="EMBL" id="REG28072.1"/>
    </source>
</evidence>
<evidence type="ECO:0008006" key="3">
    <source>
        <dbReference type="Google" id="ProtNLM"/>
    </source>
</evidence>
<dbReference type="RefSeq" id="WP_047854497.1">
    <property type="nucleotide sequence ID" value="NZ_CP011509.1"/>
</dbReference>
<comment type="caution">
    <text evidence="1">The sequence shown here is derived from an EMBL/GenBank/DDBJ whole genome shotgun (WGS) entry which is preliminary data.</text>
</comment>
<accession>A0ABX9JW40</accession>
<dbReference type="EMBL" id="QUMU01000009">
    <property type="protein sequence ID" value="REG28072.1"/>
    <property type="molecule type" value="Genomic_DNA"/>
</dbReference>
<evidence type="ECO:0000313" key="2">
    <source>
        <dbReference type="Proteomes" id="UP000256345"/>
    </source>
</evidence>
<dbReference type="Proteomes" id="UP000256345">
    <property type="component" value="Unassembled WGS sequence"/>
</dbReference>
<protein>
    <recommendedName>
        <fullName evidence="3">Lipoprotein</fullName>
    </recommendedName>
</protein>
<organism evidence="1 2">
    <name type="scientific">Archangium gephyra</name>
    <dbReference type="NCBI Taxonomy" id="48"/>
    <lineage>
        <taxon>Bacteria</taxon>
        <taxon>Pseudomonadati</taxon>
        <taxon>Myxococcota</taxon>
        <taxon>Myxococcia</taxon>
        <taxon>Myxococcales</taxon>
        <taxon>Cystobacterineae</taxon>
        <taxon>Archangiaceae</taxon>
        <taxon>Archangium</taxon>
    </lineage>
</organism>
<sequence>MDWRLAAVSTLLLAVCTGCPHTWGRGGSIDRAVAKDIQENLRRQTQACALSEAEWAERCEDPADWEYFDCPQECR</sequence>
<proteinExistence type="predicted"/>
<keyword evidence="2" id="KW-1185">Reference proteome</keyword>
<reference evidence="1 2" key="1">
    <citation type="submission" date="2018-08" db="EMBL/GenBank/DDBJ databases">
        <title>Genomic Encyclopedia of Archaeal and Bacterial Type Strains, Phase II (KMG-II): from individual species to whole genera.</title>
        <authorList>
            <person name="Goeker M."/>
        </authorList>
    </citation>
    <scope>NUCLEOTIDE SEQUENCE [LARGE SCALE GENOMIC DNA]</scope>
    <source>
        <strain evidence="1 2">DSM 2261</strain>
    </source>
</reference>